<keyword evidence="6 9" id="KW-0378">Hydrolase</keyword>
<protein>
    <recommendedName>
        <fullName evidence="9">Lipoprotein signal peptidase</fullName>
        <ecNumber evidence="9">3.4.23.36</ecNumber>
    </recommendedName>
    <alternativeName>
        <fullName evidence="9">Prolipoprotein signal peptidase</fullName>
    </alternativeName>
    <alternativeName>
        <fullName evidence="9">Signal peptidase II</fullName>
        <shortName evidence="9">SPase II</shortName>
    </alternativeName>
</protein>
<comment type="subcellular location">
    <subcellularLocation>
        <location evidence="9">Cell membrane</location>
        <topology evidence="9">Multi-pass membrane protein</topology>
    </subcellularLocation>
</comment>
<evidence type="ECO:0000256" key="2">
    <source>
        <dbReference type="ARBA" id="ARBA00022475"/>
    </source>
</evidence>
<evidence type="ECO:0000256" key="4">
    <source>
        <dbReference type="ARBA" id="ARBA00022692"/>
    </source>
</evidence>
<evidence type="ECO:0000256" key="10">
    <source>
        <dbReference type="RuleBase" id="RU004181"/>
    </source>
</evidence>
<keyword evidence="8 9" id="KW-0472">Membrane</keyword>
<dbReference type="EC" id="3.4.23.36" evidence="9"/>
<keyword evidence="12" id="KW-1185">Reference proteome</keyword>
<dbReference type="PANTHER" id="PTHR33695:SF1">
    <property type="entry name" value="LIPOPROTEIN SIGNAL PEPTIDASE"/>
    <property type="match status" value="1"/>
</dbReference>
<evidence type="ECO:0000313" key="12">
    <source>
        <dbReference type="Proteomes" id="UP000248795"/>
    </source>
</evidence>
<comment type="caution">
    <text evidence="11">The sequence shown here is derived from an EMBL/GenBank/DDBJ whole genome shotgun (WGS) entry which is preliminary data.</text>
</comment>
<name>A0A2W2AVG9_9HYPH</name>
<dbReference type="GO" id="GO:0005886">
    <property type="term" value="C:plasma membrane"/>
    <property type="evidence" value="ECO:0007669"/>
    <property type="project" value="UniProtKB-SubCell"/>
</dbReference>
<feature type="transmembrane region" description="Helical" evidence="9">
    <location>
        <begin position="70"/>
        <end position="87"/>
    </location>
</feature>
<feature type="transmembrane region" description="Helical" evidence="9">
    <location>
        <begin position="6"/>
        <end position="24"/>
    </location>
</feature>
<keyword evidence="3 9" id="KW-0645">Protease</keyword>
<dbReference type="RefSeq" id="WP_111196449.1">
    <property type="nucleotide sequence ID" value="NZ_QKVK01000002.1"/>
</dbReference>
<evidence type="ECO:0000313" key="11">
    <source>
        <dbReference type="EMBL" id="PZF77702.1"/>
    </source>
</evidence>
<dbReference type="GO" id="GO:0004190">
    <property type="term" value="F:aspartic-type endopeptidase activity"/>
    <property type="evidence" value="ECO:0007669"/>
    <property type="project" value="UniProtKB-UniRule"/>
</dbReference>
<evidence type="ECO:0000256" key="9">
    <source>
        <dbReference type="HAMAP-Rule" id="MF_00161"/>
    </source>
</evidence>
<comment type="similarity">
    <text evidence="1 9 10">Belongs to the peptidase A8 family.</text>
</comment>
<dbReference type="EMBL" id="QKVK01000002">
    <property type="protein sequence ID" value="PZF77702.1"/>
    <property type="molecule type" value="Genomic_DNA"/>
</dbReference>
<evidence type="ECO:0000256" key="8">
    <source>
        <dbReference type="ARBA" id="ARBA00023136"/>
    </source>
</evidence>
<keyword evidence="7 9" id="KW-1133">Transmembrane helix</keyword>
<dbReference type="NCBIfam" id="TIGR00077">
    <property type="entry name" value="lspA"/>
    <property type="match status" value="1"/>
</dbReference>
<organism evidence="11 12">
    <name type="scientific">Aestuariivirga litoralis</name>
    <dbReference type="NCBI Taxonomy" id="2650924"/>
    <lineage>
        <taxon>Bacteria</taxon>
        <taxon>Pseudomonadati</taxon>
        <taxon>Pseudomonadota</taxon>
        <taxon>Alphaproteobacteria</taxon>
        <taxon>Hyphomicrobiales</taxon>
        <taxon>Aestuariivirgaceae</taxon>
        <taxon>Aestuariivirga</taxon>
    </lineage>
</organism>
<feature type="transmembrane region" description="Helical" evidence="9">
    <location>
        <begin position="94"/>
        <end position="111"/>
    </location>
</feature>
<dbReference type="GO" id="GO:0006508">
    <property type="term" value="P:proteolysis"/>
    <property type="evidence" value="ECO:0007669"/>
    <property type="project" value="UniProtKB-KW"/>
</dbReference>
<dbReference type="InterPro" id="IPR001872">
    <property type="entry name" value="Peptidase_A8"/>
</dbReference>
<feature type="active site" evidence="9">
    <location>
        <position position="121"/>
    </location>
</feature>
<comment type="function">
    <text evidence="9">This protein specifically catalyzes the removal of signal peptides from prolipoproteins.</text>
</comment>
<sequence>MKLRVWGPLAPLTLGLALIVFGIDQLHKYWMLDVYRIIEKTPVRITSFFDLVMVWNTGVSYGLFSTHLQEWLVALTLAIVVLLWVWACGARRAIAAAALGMVIGGALGNAWDRVARGAVADFFHFHYQSFSWYVFNVADIAIVAGVALLMYESIVMGERDNRRGKA</sequence>
<feature type="transmembrane region" description="Helical" evidence="9">
    <location>
        <begin position="131"/>
        <end position="151"/>
    </location>
</feature>
<evidence type="ECO:0000256" key="5">
    <source>
        <dbReference type="ARBA" id="ARBA00022750"/>
    </source>
</evidence>
<accession>A0A2W2AVG9</accession>
<gene>
    <name evidence="9 11" type="primary">lspA</name>
    <name evidence="11" type="ORF">DK847_04505</name>
</gene>
<proteinExistence type="inferred from homology"/>
<dbReference type="UniPathway" id="UPA00665"/>
<dbReference type="PRINTS" id="PR00781">
    <property type="entry name" value="LIPOSIGPTASE"/>
</dbReference>
<evidence type="ECO:0000256" key="7">
    <source>
        <dbReference type="ARBA" id="ARBA00022989"/>
    </source>
</evidence>
<dbReference type="Proteomes" id="UP000248795">
    <property type="component" value="Unassembled WGS sequence"/>
</dbReference>
<keyword evidence="2 9" id="KW-1003">Cell membrane</keyword>
<feature type="active site" evidence="9">
    <location>
        <position position="139"/>
    </location>
</feature>
<dbReference type="HAMAP" id="MF_00161">
    <property type="entry name" value="LspA"/>
    <property type="match status" value="1"/>
</dbReference>
<dbReference type="PANTHER" id="PTHR33695">
    <property type="entry name" value="LIPOPROTEIN SIGNAL PEPTIDASE"/>
    <property type="match status" value="1"/>
</dbReference>
<evidence type="ECO:0000256" key="3">
    <source>
        <dbReference type="ARBA" id="ARBA00022670"/>
    </source>
</evidence>
<reference evidence="12" key="1">
    <citation type="submission" date="2018-06" db="EMBL/GenBank/DDBJ databases">
        <title>Aestuariibacter litoralis strain KCTC 52945T.</title>
        <authorList>
            <person name="Li X."/>
            <person name="Salam N."/>
            <person name="Li J.-L."/>
            <person name="Chen Y.-M."/>
            <person name="Yang Z.-W."/>
            <person name="Zhang L.-Y."/>
            <person name="Han M.-X."/>
            <person name="Xiao M."/>
            <person name="Li W.-J."/>
        </authorList>
    </citation>
    <scope>NUCLEOTIDE SEQUENCE [LARGE SCALE GENOMIC DNA]</scope>
    <source>
        <strain evidence="12">KCTC 52945</strain>
    </source>
</reference>
<keyword evidence="4 9" id="KW-0812">Transmembrane</keyword>
<dbReference type="Pfam" id="PF01252">
    <property type="entry name" value="Peptidase_A8"/>
    <property type="match status" value="1"/>
</dbReference>
<comment type="pathway">
    <text evidence="9">Protein modification; lipoprotein biosynthesis (signal peptide cleavage).</text>
</comment>
<keyword evidence="5 9" id="KW-0064">Aspartyl protease</keyword>
<evidence type="ECO:0000256" key="6">
    <source>
        <dbReference type="ARBA" id="ARBA00022801"/>
    </source>
</evidence>
<evidence type="ECO:0000256" key="1">
    <source>
        <dbReference type="ARBA" id="ARBA00006139"/>
    </source>
</evidence>
<comment type="catalytic activity">
    <reaction evidence="9">
        <text>Release of signal peptides from bacterial membrane prolipoproteins. Hydrolyzes -Xaa-Yaa-Zaa-|-(S,diacylglyceryl)Cys-, in which Xaa is hydrophobic (preferably Leu), and Yaa (Ala or Ser) and Zaa (Gly or Ala) have small, neutral side chains.</text>
        <dbReference type="EC" id="3.4.23.36"/>
    </reaction>
</comment>
<dbReference type="AlphaFoldDB" id="A0A2W2AVG9"/>